<feature type="domain" description="CAAX prenyl protease 2/Lysostaphin resistance protein A-like" evidence="2">
    <location>
        <begin position="91"/>
        <end position="177"/>
    </location>
</feature>
<dbReference type="GO" id="GO:0004175">
    <property type="term" value="F:endopeptidase activity"/>
    <property type="evidence" value="ECO:0007669"/>
    <property type="project" value="UniProtKB-ARBA"/>
</dbReference>
<sequence length="195" mass="22060">MQGNQLNKKSLLLLSIFTLFGFSFIAYIILGFSDTYNYDEIFDIAQPFTSTIYGVLAGLLTGFLGLSILKAPIFNEVNRFFGKLFKDLDLSWADVLFYSFCAGVGEEILFRGAIQPFLGIWPTAIIFVLLHGYITPKNLPRSLYGVYLIFVAAGFGYLMEYFGIYAAMTAHFLYDVIMFGFLKNKNKKLDVEEEA</sequence>
<evidence type="ECO:0000313" key="3">
    <source>
        <dbReference type="EMBL" id="NGZ90240.1"/>
    </source>
</evidence>
<keyword evidence="3" id="KW-0482">Metalloprotease</keyword>
<evidence type="ECO:0000313" key="4">
    <source>
        <dbReference type="Proteomes" id="UP000643701"/>
    </source>
</evidence>
<organism evidence="3 4">
    <name type="scientific">Psychroflexus maritimus</name>
    <dbReference type="NCBI Taxonomy" id="2714865"/>
    <lineage>
        <taxon>Bacteria</taxon>
        <taxon>Pseudomonadati</taxon>
        <taxon>Bacteroidota</taxon>
        <taxon>Flavobacteriia</taxon>
        <taxon>Flavobacteriales</taxon>
        <taxon>Flavobacteriaceae</taxon>
        <taxon>Psychroflexus</taxon>
    </lineage>
</organism>
<keyword evidence="3" id="KW-0645">Protease</keyword>
<accession>A0A967AJ30</accession>
<dbReference type="AlphaFoldDB" id="A0A967AJ30"/>
<comment type="caution">
    <text evidence="3">The sequence shown here is derived from an EMBL/GenBank/DDBJ whole genome shotgun (WGS) entry which is preliminary data.</text>
</comment>
<keyword evidence="1" id="KW-0812">Transmembrane</keyword>
<dbReference type="Proteomes" id="UP000643701">
    <property type="component" value="Unassembled WGS sequence"/>
</dbReference>
<dbReference type="GO" id="GO:0080120">
    <property type="term" value="P:CAAX-box protein maturation"/>
    <property type="evidence" value="ECO:0007669"/>
    <property type="project" value="UniProtKB-ARBA"/>
</dbReference>
<keyword evidence="4" id="KW-1185">Reference proteome</keyword>
<feature type="transmembrane region" description="Helical" evidence="1">
    <location>
        <begin position="116"/>
        <end position="134"/>
    </location>
</feature>
<reference evidence="3" key="1">
    <citation type="submission" date="2020-03" db="EMBL/GenBank/DDBJ databases">
        <title>Psychroflexus Maritimus sp. nov., isolate from marine sediment.</title>
        <authorList>
            <person name="Zhong Y.-L."/>
        </authorList>
    </citation>
    <scope>NUCLEOTIDE SEQUENCE</scope>
    <source>
        <strain evidence="3">C1</strain>
    </source>
</reference>
<feature type="transmembrane region" description="Helical" evidence="1">
    <location>
        <begin position="50"/>
        <end position="69"/>
    </location>
</feature>
<dbReference type="EMBL" id="JAANAS010000061">
    <property type="protein sequence ID" value="NGZ90240.1"/>
    <property type="molecule type" value="Genomic_DNA"/>
</dbReference>
<evidence type="ECO:0000256" key="1">
    <source>
        <dbReference type="SAM" id="Phobius"/>
    </source>
</evidence>
<dbReference type="Pfam" id="PF02517">
    <property type="entry name" value="Rce1-like"/>
    <property type="match status" value="1"/>
</dbReference>
<dbReference type="InterPro" id="IPR003675">
    <property type="entry name" value="Rce1/LyrA-like_dom"/>
</dbReference>
<keyword evidence="1" id="KW-1133">Transmembrane helix</keyword>
<keyword evidence="3" id="KW-0378">Hydrolase</keyword>
<name>A0A967AJ30_9FLAO</name>
<dbReference type="GO" id="GO:0008237">
    <property type="term" value="F:metallopeptidase activity"/>
    <property type="evidence" value="ECO:0007669"/>
    <property type="project" value="UniProtKB-KW"/>
</dbReference>
<dbReference type="RefSeq" id="WP_166400491.1">
    <property type="nucleotide sequence ID" value="NZ_JAANAS010000061.1"/>
</dbReference>
<protein>
    <submittedName>
        <fullName evidence="3">CPBP family intramembrane metalloprotease</fullName>
    </submittedName>
</protein>
<feature type="transmembrane region" description="Helical" evidence="1">
    <location>
        <begin position="12"/>
        <end position="30"/>
    </location>
</feature>
<proteinExistence type="predicted"/>
<feature type="transmembrane region" description="Helical" evidence="1">
    <location>
        <begin position="141"/>
        <end position="158"/>
    </location>
</feature>
<keyword evidence="1" id="KW-0472">Membrane</keyword>
<evidence type="ECO:0000259" key="2">
    <source>
        <dbReference type="Pfam" id="PF02517"/>
    </source>
</evidence>
<gene>
    <name evidence="3" type="ORF">G7034_08235</name>
</gene>